<evidence type="ECO:0000256" key="8">
    <source>
        <dbReference type="PROSITE-ProRule" id="PRU01360"/>
    </source>
</evidence>
<keyword evidence="5 9" id="KW-0798">TonB box</keyword>
<dbReference type="InterPro" id="IPR023996">
    <property type="entry name" value="TonB-dep_OMP_SusC/RagA"/>
</dbReference>
<dbReference type="GO" id="GO:0009279">
    <property type="term" value="C:cell outer membrane"/>
    <property type="evidence" value="ECO:0007669"/>
    <property type="project" value="UniProtKB-SubCell"/>
</dbReference>
<dbReference type="RefSeq" id="WP_097129263.1">
    <property type="nucleotide sequence ID" value="NZ_OCNH01000004.1"/>
</dbReference>
<sequence length="1059" mass="116023">MKHFLPNEKRRHLALVTAFWLLTMLVGWAQNPGRTITGKILSKTDGKGLPGANVLVKGSSVGAVTDAEGSFAISAQPNATLTVSYIGFVSQEMAIGNQTEVVISLAEDASQLSEVVVTALGISRDKKALGYSLQELKGNELTQARPTNLVNALSGKIAGIQVTATNGLPGASSRILIRGANSIGGNNQPLFVVDGIPIDNGSYNVTPGSTGGNVNNVTTDYGNGASSINPDDIDNISVLKGANAAALYGSRAANGVILITTKRGSASKNVGVTVNTNTTFENPLRLPDFQNEYGQGLKGQFSYVDGMGGGVNDGVDESWGPKLDGRLIPQFNSPIGADGKRTATPWIARPDNVKNFYDTGVTTSNSIALTGGNEKGDFRLGYTNLYQKGMLPNTNYKRQNLSFNAGWNFTPKFTVRTSINYIKDGSDNRQNLNLYWIWFGRQVDLEDLKANPVQPDTDPSQWPVQRNWNSNYWNNPAYALKYLKYANDKDRLIGNITATYKLTDWLTLTGRTGTDFSNDRRTTKQAKNVGVPNGSYAEDIVYVSETNSDFLLTADKRFSELHVVASVGGNTRRNYTQRDYMYASELTIPNLYNIGNAKSRPTVYNRITDKRVNSLYGSASLSFRDYLFVDLTARNDWSSTLPAGNRSYFYPSISASAIVTDMLGLTSNVLTYAKLRGGFAQVGNDTDPYNLTQVFSNETAWGNTTTFSENNLIYNKNLKPELTTAIEFGVETRLFRNALNFEFTYYDKNTKNQILQANVAQSSGYYNSVINAGQIRNSGFEIELSGAPVKNAGGFRWDVGINFARNRSEVVDLGGLSTYQINTGSLLRNVILEARPGDPYGNFYGTYYRRDPSGNLIFNSQGYPIMASDRKVVGNIMPKWTGGFQNTFSYKWVSLSSLIDVRYGGNVFSQGINIGRYTGVLAETVPGREGNIVGKGVVETANADGSFSYASNTTAVASADDYYHNFYNRNVNENYIFDASYVKLREVRLGFTLPQRWLGKTPFRSATFALVGRNLALLYKNIPHIDPETSYYGDGNVQGFENGNTPSARSMGFNLNFGL</sequence>
<dbReference type="SUPFAM" id="SSF49464">
    <property type="entry name" value="Carboxypeptidase regulatory domain-like"/>
    <property type="match status" value="1"/>
</dbReference>
<dbReference type="OrthoDB" id="9768177at2"/>
<evidence type="ECO:0000259" key="11">
    <source>
        <dbReference type="Pfam" id="PF07715"/>
    </source>
</evidence>
<evidence type="ECO:0000313" key="12">
    <source>
        <dbReference type="EMBL" id="SOD95592.1"/>
    </source>
</evidence>
<dbReference type="SUPFAM" id="SSF56935">
    <property type="entry name" value="Porins"/>
    <property type="match status" value="1"/>
</dbReference>
<dbReference type="Gene3D" id="2.170.130.10">
    <property type="entry name" value="TonB-dependent receptor, plug domain"/>
    <property type="match status" value="1"/>
</dbReference>
<protein>
    <submittedName>
        <fullName evidence="12">TonB-linked outer membrane protein, SusC/RagA family</fullName>
    </submittedName>
</protein>
<evidence type="ECO:0000256" key="7">
    <source>
        <dbReference type="ARBA" id="ARBA00023237"/>
    </source>
</evidence>
<accession>A0A286GJD8</accession>
<dbReference type="InterPro" id="IPR000531">
    <property type="entry name" value="Beta-barrel_TonB"/>
</dbReference>
<comment type="subcellular location">
    <subcellularLocation>
        <location evidence="1 8">Cell outer membrane</location>
        <topology evidence="1 8">Multi-pass membrane protein</topology>
    </subcellularLocation>
</comment>
<evidence type="ECO:0000256" key="1">
    <source>
        <dbReference type="ARBA" id="ARBA00004571"/>
    </source>
</evidence>
<dbReference type="Pfam" id="PF07715">
    <property type="entry name" value="Plug"/>
    <property type="match status" value="1"/>
</dbReference>
<evidence type="ECO:0000256" key="4">
    <source>
        <dbReference type="ARBA" id="ARBA00022692"/>
    </source>
</evidence>
<dbReference type="NCBIfam" id="TIGR04056">
    <property type="entry name" value="OMP_RagA_SusC"/>
    <property type="match status" value="1"/>
</dbReference>
<dbReference type="InterPro" id="IPR037066">
    <property type="entry name" value="Plug_dom_sf"/>
</dbReference>
<dbReference type="InterPro" id="IPR023997">
    <property type="entry name" value="TonB-dep_OMP_SusC/RagA_CS"/>
</dbReference>
<organism evidence="12 13">
    <name type="scientific">Spirosoma fluviale</name>
    <dbReference type="NCBI Taxonomy" id="1597977"/>
    <lineage>
        <taxon>Bacteria</taxon>
        <taxon>Pseudomonadati</taxon>
        <taxon>Bacteroidota</taxon>
        <taxon>Cytophagia</taxon>
        <taxon>Cytophagales</taxon>
        <taxon>Cytophagaceae</taxon>
        <taxon>Spirosoma</taxon>
    </lineage>
</organism>
<keyword evidence="4 8" id="KW-0812">Transmembrane</keyword>
<evidence type="ECO:0000256" key="3">
    <source>
        <dbReference type="ARBA" id="ARBA00022452"/>
    </source>
</evidence>
<reference evidence="13" key="1">
    <citation type="submission" date="2017-09" db="EMBL/GenBank/DDBJ databases">
        <authorList>
            <person name="Varghese N."/>
            <person name="Submissions S."/>
        </authorList>
    </citation>
    <scope>NUCLEOTIDE SEQUENCE [LARGE SCALE GENOMIC DNA]</scope>
    <source>
        <strain evidence="13">DSM 29961</strain>
    </source>
</reference>
<dbReference type="Gene3D" id="2.40.170.20">
    <property type="entry name" value="TonB-dependent receptor, beta-barrel domain"/>
    <property type="match status" value="1"/>
</dbReference>
<evidence type="ECO:0000256" key="2">
    <source>
        <dbReference type="ARBA" id="ARBA00022448"/>
    </source>
</evidence>
<keyword evidence="6 8" id="KW-0472">Membrane</keyword>
<dbReference type="Pfam" id="PF13715">
    <property type="entry name" value="CarbopepD_reg_2"/>
    <property type="match status" value="1"/>
</dbReference>
<dbReference type="AlphaFoldDB" id="A0A286GJD8"/>
<dbReference type="InterPro" id="IPR008969">
    <property type="entry name" value="CarboxyPept-like_regulatory"/>
</dbReference>
<evidence type="ECO:0000313" key="13">
    <source>
        <dbReference type="Proteomes" id="UP000219452"/>
    </source>
</evidence>
<keyword evidence="3 8" id="KW-1134">Transmembrane beta strand</keyword>
<gene>
    <name evidence="12" type="ORF">SAMN06269250_4915</name>
</gene>
<evidence type="ECO:0000259" key="10">
    <source>
        <dbReference type="Pfam" id="PF00593"/>
    </source>
</evidence>
<evidence type="ECO:0000256" key="9">
    <source>
        <dbReference type="RuleBase" id="RU003357"/>
    </source>
</evidence>
<dbReference type="EMBL" id="OCNH01000004">
    <property type="protein sequence ID" value="SOD95592.1"/>
    <property type="molecule type" value="Genomic_DNA"/>
</dbReference>
<dbReference type="InterPro" id="IPR012910">
    <property type="entry name" value="Plug_dom"/>
</dbReference>
<dbReference type="Proteomes" id="UP000219452">
    <property type="component" value="Unassembled WGS sequence"/>
</dbReference>
<feature type="domain" description="TonB-dependent receptor plug" evidence="11">
    <location>
        <begin position="127"/>
        <end position="256"/>
    </location>
</feature>
<dbReference type="Gene3D" id="2.60.40.1120">
    <property type="entry name" value="Carboxypeptidase-like, regulatory domain"/>
    <property type="match status" value="1"/>
</dbReference>
<keyword evidence="13" id="KW-1185">Reference proteome</keyword>
<keyword evidence="7 8" id="KW-0998">Cell outer membrane</keyword>
<evidence type="ECO:0000256" key="6">
    <source>
        <dbReference type="ARBA" id="ARBA00023136"/>
    </source>
</evidence>
<evidence type="ECO:0000256" key="5">
    <source>
        <dbReference type="ARBA" id="ARBA00023077"/>
    </source>
</evidence>
<proteinExistence type="inferred from homology"/>
<dbReference type="InterPro" id="IPR039426">
    <property type="entry name" value="TonB-dep_rcpt-like"/>
</dbReference>
<dbReference type="PROSITE" id="PS52016">
    <property type="entry name" value="TONB_DEPENDENT_REC_3"/>
    <property type="match status" value="1"/>
</dbReference>
<dbReference type="InterPro" id="IPR036942">
    <property type="entry name" value="Beta-barrel_TonB_sf"/>
</dbReference>
<keyword evidence="2 8" id="KW-0813">Transport</keyword>
<dbReference type="NCBIfam" id="TIGR04057">
    <property type="entry name" value="SusC_RagA_signa"/>
    <property type="match status" value="1"/>
</dbReference>
<dbReference type="Pfam" id="PF00593">
    <property type="entry name" value="TonB_dep_Rec_b-barrel"/>
    <property type="match status" value="1"/>
</dbReference>
<comment type="similarity">
    <text evidence="8 9">Belongs to the TonB-dependent receptor family.</text>
</comment>
<feature type="domain" description="TonB-dependent receptor-like beta-barrel" evidence="10">
    <location>
        <begin position="461"/>
        <end position="909"/>
    </location>
</feature>
<name>A0A286GJD8_9BACT</name>